<feature type="compositionally biased region" description="Polar residues" evidence="1">
    <location>
        <begin position="321"/>
        <end position="332"/>
    </location>
</feature>
<feature type="compositionally biased region" description="Basic and acidic residues" evidence="1">
    <location>
        <begin position="777"/>
        <end position="788"/>
    </location>
</feature>
<sequence length="1022" mass="113092">MASPQLSNNDSSRSAISSQKGVQDGNSPLPLLGIPGETVPPPSPGVLRMLKTTTELGDIESLAMYGKNHTHKVSQFPREPRSLPKMPRPAGGNVYAPRPYSPSSAPTYPVSQRTTPSSQGSSHNTGKRGQKFSRVQSRHRRRSYSLTQAPKSQTGNRGYSNLVYPGKYSGPIRPRHLLGRPTQLERFGYRPSSPSLSEFTASSQKTRNFPDGKATHKGLTGAALPIQRQAPGGNKHFGVSRIPRLVKGATQYEKFRPLPQPYIRSTARHEVAFYESSRYHPVNARSVEPVGFLLAHDNVVPPPLFYDYSERFEEDRRYLTGMSTPSYTSGSADQAVDESKTSSTSERVYCDSEESSPVAELSAEKIESSEEEQADFLASSAYLSALLSENDNDVESKKIEIEEPIQTKEAAQKTSNSDAKPTSRSDLGERRRQWRRRQALSHLPRLERGRLFSQASSQGSCSMRRPKSSISWHEEDRNAITWANLEQLTRRSRSVSKPYWRLPSVDILQLKDRRRPSEAGELIHLRPRSSSKASTAKRVSFDVPLCRPHFQEDENLDDPILSRKLGFAHTSRSALDPTKAESDPVSGIAKATLDAEKSSLVQRGSNNALRSNEMDDHSETQKPTFYALENAICKVNASHSRIEENNKVKEIPSLQDTLSSPPPVSCAAAPVTLTTHSSTTPETGFIAVPQQLEESAQMPFAAELVAKMEATLRSCEPSADIIGERSRGDATNSLSSIDVRSNSPPESRPWNLDESYPWSSDGPTMEVTLSAPSPVSKPRDEQPKEKSKVVRSAASTDDVFRQHRRDLSRPHTSDQEMPTLMEFLRSNAADESPQNFSLFENFQRRLALNSSDADTISSGGAWGTLGRPVSRAHSPGDRYPTTGLAAPSPPLNIEDVRSFFSDDSSQIEPRNSLKKRITHLRAKLPTSRSQSTDDIRGYDRTNTLLHPLASRSSAGAATTGHGPVTIMYAYDGTVGMSNVEYRAKKAIGRLKFWWHRGGEIVRELRGTKSRPMDNNMLLDMGA</sequence>
<reference evidence="2 3" key="1">
    <citation type="journal article" date="2016" name="Fungal Biol.">
        <title>The genome of Xylona heveae provides a window into fungal endophytism.</title>
        <authorList>
            <person name="Gazis R."/>
            <person name="Kuo A."/>
            <person name="Riley R."/>
            <person name="LaButti K."/>
            <person name="Lipzen A."/>
            <person name="Lin J."/>
            <person name="Amirebrahimi M."/>
            <person name="Hesse C.N."/>
            <person name="Spatafora J.W."/>
            <person name="Henrissat B."/>
            <person name="Hainaut M."/>
            <person name="Grigoriev I.V."/>
            <person name="Hibbett D.S."/>
        </authorList>
    </citation>
    <scope>NUCLEOTIDE SEQUENCE [LARGE SCALE GENOMIC DNA]</scope>
    <source>
        <strain evidence="2 3">TC161</strain>
    </source>
</reference>
<feature type="compositionally biased region" description="Basic residues" evidence="1">
    <location>
        <begin position="125"/>
        <end position="143"/>
    </location>
</feature>
<dbReference type="Proteomes" id="UP000076632">
    <property type="component" value="Unassembled WGS sequence"/>
</dbReference>
<feature type="region of interest" description="Disordered" evidence="1">
    <location>
        <begin position="321"/>
        <end position="357"/>
    </location>
</feature>
<dbReference type="GeneID" id="28900038"/>
<evidence type="ECO:0000313" key="3">
    <source>
        <dbReference type="Proteomes" id="UP000076632"/>
    </source>
</evidence>
<feature type="compositionally biased region" description="Low complexity" evidence="1">
    <location>
        <begin position="7"/>
        <end position="18"/>
    </location>
</feature>
<feature type="compositionally biased region" description="Polar residues" evidence="1">
    <location>
        <begin position="144"/>
        <end position="159"/>
    </location>
</feature>
<protein>
    <submittedName>
        <fullName evidence="2">Uncharacterized protein</fullName>
    </submittedName>
</protein>
<name>A0A165I4T4_XYLHT</name>
<feature type="region of interest" description="Disordered" evidence="1">
    <location>
        <begin position="859"/>
        <end position="890"/>
    </location>
</feature>
<gene>
    <name evidence="2" type="ORF">L228DRAFT_266725</name>
</gene>
<dbReference type="OrthoDB" id="4156126at2759"/>
<feature type="compositionally biased region" description="Polar residues" evidence="1">
    <location>
        <begin position="110"/>
        <end position="124"/>
    </location>
</feature>
<feature type="compositionally biased region" description="Basic and acidic residues" evidence="1">
    <location>
        <begin position="421"/>
        <end position="431"/>
    </location>
</feature>
<feature type="compositionally biased region" description="Polar residues" evidence="1">
    <location>
        <begin position="192"/>
        <end position="207"/>
    </location>
</feature>
<feature type="region of interest" description="Disordered" evidence="1">
    <location>
        <begin position="61"/>
        <end position="210"/>
    </location>
</feature>
<organism evidence="2 3">
    <name type="scientific">Xylona heveae (strain CBS 132557 / TC161)</name>
    <dbReference type="NCBI Taxonomy" id="1328760"/>
    <lineage>
        <taxon>Eukaryota</taxon>
        <taxon>Fungi</taxon>
        <taxon>Dikarya</taxon>
        <taxon>Ascomycota</taxon>
        <taxon>Pezizomycotina</taxon>
        <taxon>Xylonomycetes</taxon>
        <taxon>Xylonales</taxon>
        <taxon>Xylonaceae</taxon>
        <taxon>Xylona</taxon>
    </lineage>
</organism>
<evidence type="ECO:0000256" key="1">
    <source>
        <dbReference type="SAM" id="MobiDB-lite"/>
    </source>
</evidence>
<feature type="region of interest" description="Disordered" evidence="1">
    <location>
        <begin position="1"/>
        <end position="48"/>
    </location>
</feature>
<accession>A0A165I4T4</accession>
<feature type="region of interest" description="Disordered" evidence="1">
    <location>
        <begin position="719"/>
        <end position="814"/>
    </location>
</feature>
<feature type="compositionally biased region" description="Basic and acidic residues" evidence="1">
    <location>
        <begin position="798"/>
        <end position="814"/>
    </location>
</feature>
<proteinExistence type="predicted"/>
<dbReference type="AlphaFoldDB" id="A0A165I4T4"/>
<dbReference type="InParanoid" id="A0A165I4T4"/>
<evidence type="ECO:0000313" key="2">
    <source>
        <dbReference type="EMBL" id="KZF24381.1"/>
    </source>
</evidence>
<dbReference type="EMBL" id="KV407456">
    <property type="protein sequence ID" value="KZF24381.1"/>
    <property type="molecule type" value="Genomic_DNA"/>
</dbReference>
<feature type="compositionally biased region" description="Polar residues" evidence="1">
    <location>
        <begin position="729"/>
        <end position="745"/>
    </location>
</feature>
<keyword evidence="3" id="KW-1185">Reference proteome</keyword>
<dbReference type="RefSeq" id="XP_018189936.1">
    <property type="nucleotide sequence ID" value="XM_018334901.1"/>
</dbReference>
<feature type="compositionally biased region" description="Low complexity" evidence="1">
    <location>
        <begin position="95"/>
        <end position="109"/>
    </location>
</feature>
<dbReference type="STRING" id="1328760.A0A165I4T4"/>
<feature type="region of interest" description="Disordered" evidence="1">
    <location>
        <begin position="395"/>
        <end position="432"/>
    </location>
</feature>